<gene>
    <name evidence="3" type="ORF">PPRIM_AZ9-3.1.T0990166</name>
</gene>
<dbReference type="Proteomes" id="UP000688137">
    <property type="component" value="Unassembled WGS sequence"/>
</dbReference>
<evidence type="ECO:0000256" key="1">
    <source>
        <dbReference type="SAM" id="Coils"/>
    </source>
</evidence>
<accession>A0A8S1NZW8</accession>
<keyword evidence="1" id="KW-0175">Coiled coil</keyword>
<protein>
    <submittedName>
        <fullName evidence="3">Uncharacterized protein</fullName>
    </submittedName>
</protein>
<evidence type="ECO:0000313" key="3">
    <source>
        <dbReference type="EMBL" id="CAD8095816.1"/>
    </source>
</evidence>
<keyword evidence="4" id="KW-1185">Reference proteome</keyword>
<name>A0A8S1NZW8_PARPR</name>
<proteinExistence type="predicted"/>
<feature type="region of interest" description="Disordered" evidence="2">
    <location>
        <begin position="270"/>
        <end position="301"/>
    </location>
</feature>
<reference evidence="3" key="1">
    <citation type="submission" date="2021-01" db="EMBL/GenBank/DDBJ databases">
        <authorList>
            <consortium name="Genoscope - CEA"/>
            <person name="William W."/>
        </authorList>
    </citation>
    <scope>NUCLEOTIDE SEQUENCE</scope>
</reference>
<dbReference type="AlphaFoldDB" id="A0A8S1NZW8"/>
<dbReference type="EMBL" id="CAJJDM010000102">
    <property type="protein sequence ID" value="CAD8095816.1"/>
    <property type="molecule type" value="Genomic_DNA"/>
</dbReference>
<comment type="caution">
    <text evidence="3">The sequence shown here is derived from an EMBL/GenBank/DDBJ whole genome shotgun (WGS) entry which is preliminary data.</text>
</comment>
<feature type="compositionally biased region" description="Polar residues" evidence="2">
    <location>
        <begin position="281"/>
        <end position="290"/>
    </location>
</feature>
<sequence length="321" mass="38909">MYKIPKLLKPPHKQSLEFQKMQEELRKSQQAQKEKAVVKIQPEFVVEEDLDENDYANFIPLKQEPKKIEQLQQYQPRDYLEEFFDQKGIIKRQQDRKNKMMNAINYEIERNEKCIDELMQEFQDYQEEINHIQVKVKDIEKEGKNLTILQKLEILEGNLDEALNLEIKEEFKLNPDDEAIDDKLHLMYDNTNNLIDEYEQLKQQILEDEERRREDQEEKELLEQLDDKQIEDRELQHELQRRIQQVKNEGVKLQMQQKLQKLKESTLQRTEMKKASVKNYCRNSKPQQESTSKKKFSDKKQYNMYSQQFGYGKDKITFKPL</sequence>
<organism evidence="3 4">
    <name type="scientific">Paramecium primaurelia</name>
    <dbReference type="NCBI Taxonomy" id="5886"/>
    <lineage>
        <taxon>Eukaryota</taxon>
        <taxon>Sar</taxon>
        <taxon>Alveolata</taxon>
        <taxon>Ciliophora</taxon>
        <taxon>Intramacronucleata</taxon>
        <taxon>Oligohymenophorea</taxon>
        <taxon>Peniculida</taxon>
        <taxon>Parameciidae</taxon>
        <taxon>Paramecium</taxon>
    </lineage>
</organism>
<dbReference type="OMA" id="DKITFKP"/>
<feature type="coiled-coil region" evidence="1">
    <location>
        <begin position="108"/>
        <end position="142"/>
    </location>
</feature>
<evidence type="ECO:0000313" key="4">
    <source>
        <dbReference type="Proteomes" id="UP000688137"/>
    </source>
</evidence>
<evidence type="ECO:0000256" key="2">
    <source>
        <dbReference type="SAM" id="MobiDB-lite"/>
    </source>
</evidence>
<feature type="coiled-coil region" evidence="1">
    <location>
        <begin position="188"/>
        <end position="256"/>
    </location>
</feature>